<dbReference type="EMBL" id="JAHDYS010000021">
    <property type="protein sequence ID" value="MBT1073410.1"/>
    <property type="molecule type" value="Genomic_DNA"/>
</dbReference>
<evidence type="ECO:0000313" key="4">
    <source>
        <dbReference type="Proteomes" id="UP000784128"/>
    </source>
</evidence>
<dbReference type="InterPro" id="IPR038765">
    <property type="entry name" value="Papain-like_cys_pep_sf"/>
</dbReference>
<organism evidence="3 4">
    <name type="scientific">Pelotalea chapellei</name>
    <dbReference type="NCBI Taxonomy" id="44671"/>
    <lineage>
        <taxon>Bacteria</taxon>
        <taxon>Pseudomonadati</taxon>
        <taxon>Thermodesulfobacteriota</taxon>
        <taxon>Desulfuromonadia</taxon>
        <taxon>Geobacterales</taxon>
        <taxon>Geobacteraceae</taxon>
        <taxon>Pelotalea</taxon>
    </lineage>
</organism>
<feature type="domain" description="Transglutaminase-like" evidence="2">
    <location>
        <begin position="187"/>
        <end position="253"/>
    </location>
</feature>
<dbReference type="Pfam" id="PF01841">
    <property type="entry name" value="Transglut_core"/>
    <property type="match status" value="1"/>
</dbReference>
<keyword evidence="1" id="KW-0732">Signal</keyword>
<keyword evidence="4" id="KW-1185">Reference proteome</keyword>
<proteinExistence type="predicted"/>
<feature type="signal peptide" evidence="1">
    <location>
        <begin position="1"/>
        <end position="21"/>
    </location>
</feature>
<comment type="caution">
    <text evidence="3">The sequence shown here is derived from an EMBL/GenBank/DDBJ whole genome shotgun (WGS) entry which is preliminary data.</text>
</comment>
<feature type="chain" id="PRO_5045324348" evidence="1">
    <location>
        <begin position="22"/>
        <end position="337"/>
    </location>
</feature>
<evidence type="ECO:0000259" key="2">
    <source>
        <dbReference type="SMART" id="SM00460"/>
    </source>
</evidence>
<protein>
    <submittedName>
        <fullName evidence="3">Transglutaminase domain-containing protein</fullName>
    </submittedName>
</protein>
<name>A0ABS5UCJ4_9BACT</name>
<dbReference type="RefSeq" id="WP_214301424.1">
    <property type="nucleotide sequence ID" value="NZ_JAHDYS010000021.1"/>
</dbReference>
<dbReference type="Proteomes" id="UP000784128">
    <property type="component" value="Unassembled WGS sequence"/>
</dbReference>
<dbReference type="InterPro" id="IPR002931">
    <property type="entry name" value="Transglutaminase-like"/>
</dbReference>
<reference evidence="3 4" key="1">
    <citation type="submission" date="2021-05" db="EMBL/GenBank/DDBJ databases">
        <title>The draft genome of Geobacter chapellei DSM 13688.</title>
        <authorList>
            <person name="Xu Z."/>
            <person name="Masuda Y."/>
            <person name="Itoh H."/>
            <person name="Senoo K."/>
        </authorList>
    </citation>
    <scope>NUCLEOTIDE SEQUENCE [LARGE SCALE GENOMIC DNA]</scope>
    <source>
        <strain evidence="3 4">DSM 13688</strain>
    </source>
</reference>
<sequence length="337" mass="37778">MRRIFVAVLALCWLVVGSAWGATQQAGTITLEVDLSSQAAGKEAKLWVPYPTSDQYQTISNIKVSGDFASSGVYTDLSYGTPMLYAEWPQTAVSRKLVFSFDAERKEINQRNLPTKEPKWNRADYSEYLQPTTKGPLDGDVKKLADKITKGKLTNLAKARAIYDWTVENMYRDPNTKGCGMGDVCELLKKPGGKCTDISSVFIALCRAAGVPSREVFSIRLGKKAEEDVTTYQHCWAEFFVPGFGWVTADPADVRKAMLVEKLELNDPKTKEYREFFWGGIDAYRVVLAKGRDLKLNPPQAGAPLNTFGYPYAEIDGKPVDFYAPKSFVYRYTFKKK</sequence>
<evidence type="ECO:0000313" key="3">
    <source>
        <dbReference type="EMBL" id="MBT1073410.1"/>
    </source>
</evidence>
<dbReference type="PANTHER" id="PTHR38339">
    <property type="entry name" value="TRANSGLUTAMINASE DOMAIN PROTEIN"/>
    <property type="match status" value="1"/>
</dbReference>
<dbReference type="SMART" id="SM00460">
    <property type="entry name" value="TGc"/>
    <property type="match status" value="1"/>
</dbReference>
<evidence type="ECO:0000256" key="1">
    <source>
        <dbReference type="SAM" id="SignalP"/>
    </source>
</evidence>
<accession>A0ABS5UCJ4</accession>
<dbReference type="SUPFAM" id="SSF54001">
    <property type="entry name" value="Cysteine proteinases"/>
    <property type="match status" value="1"/>
</dbReference>
<gene>
    <name evidence="3" type="ORF">KJB30_16585</name>
</gene>
<dbReference type="Gene3D" id="3.10.620.30">
    <property type="match status" value="1"/>
</dbReference>
<dbReference type="PANTHER" id="PTHR38339:SF1">
    <property type="entry name" value="TRANSGLUTAMINASE-LIKE DOMAIN-CONTAINING PROTEIN"/>
    <property type="match status" value="1"/>
</dbReference>